<dbReference type="Proteomes" id="UP001500635">
    <property type="component" value="Unassembled WGS sequence"/>
</dbReference>
<organism evidence="1 2">
    <name type="scientific">Tsukamurella soli</name>
    <dbReference type="NCBI Taxonomy" id="644556"/>
    <lineage>
        <taxon>Bacteria</taxon>
        <taxon>Bacillati</taxon>
        <taxon>Actinomycetota</taxon>
        <taxon>Actinomycetes</taxon>
        <taxon>Mycobacteriales</taxon>
        <taxon>Tsukamurellaceae</taxon>
        <taxon>Tsukamurella</taxon>
    </lineage>
</organism>
<dbReference type="Gene3D" id="3.40.50.880">
    <property type="match status" value="1"/>
</dbReference>
<dbReference type="PANTHER" id="PTHR43235">
    <property type="entry name" value="GLUTAMINE AMIDOTRANSFERASE PB2B2.05-RELATED"/>
    <property type="match status" value="1"/>
</dbReference>
<accession>A0ABP8J5Y2</accession>
<dbReference type="Pfam" id="PF07722">
    <property type="entry name" value="Peptidase_C26"/>
    <property type="match status" value="1"/>
</dbReference>
<sequence length="246" mass="25468">MSRRSDLPVIGVTSYVEPVARGDFADQPSVVLPVGYVRHIERAGAVAVVLPPPAGVDPAAVAAAAAAVLARIDGLILAGGADIEAPRYGVPADVAAQGARPDRDEWELALVRAADDAGIPLLGICRGMQIMAVAAGGTLEQHIPDRTGTVAHSPTRGVFSQHPVTPVEGTNVADILGTQTLSVCTYHHQAVATAPGYIPAAWHGDGTLEAMERPGAAFRVAVQWHPEEDVDTRLVEALVAVARAGE</sequence>
<keyword evidence="2" id="KW-1185">Reference proteome</keyword>
<dbReference type="GO" id="GO:0016787">
    <property type="term" value="F:hydrolase activity"/>
    <property type="evidence" value="ECO:0007669"/>
    <property type="project" value="UniProtKB-KW"/>
</dbReference>
<protein>
    <submittedName>
        <fullName evidence="1">Gamma-glutamyl-gamma-aminobutyrate hydrolase family protein</fullName>
    </submittedName>
</protein>
<proteinExistence type="predicted"/>
<dbReference type="SUPFAM" id="SSF52317">
    <property type="entry name" value="Class I glutamine amidotransferase-like"/>
    <property type="match status" value="1"/>
</dbReference>
<dbReference type="InterPro" id="IPR011697">
    <property type="entry name" value="Peptidase_C26"/>
</dbReference>
<keyword evidence="1" id="KW-0378">Hydrolase</keyword>
<reference evidence="2" key="1">
    <citation type="journal article" date="2019" name="Int. J. Syst. Evol. Microbiol.">
        <title>The Global Catalogue of Microorganisms (GCM) 10K type strain sequencing project: providing services to taxonomists for standard genome sequencing and annotation.</title>
        <authorList>
            <consortium name="The Broad Institute Genomics Platform"/>
            <consortium name="The Broad Institute Genome Sequencing Center for Infectious Disease"/>
            <person name="Wu L."/>
            <person name="Ma J."/>
        </authorList>
    </citation>
    <scope>NUCLEOTIDE SEQUENCE [LARGE SCALE GENOMIC DNA]</scope>
    <source>
        <strain evidence="2">JCM 17688</strain>
    </source>
</reference>
<evidence type="ECO:0000313" key="2">
    <source>
        <dbReference type="Proteomes" id="UP001500635"/>
    </source>
</evidence>
<dbReference type="InterPro" id="IPR044668">
    <property type="entry name" value="PuuD-like"/>
</dbReference>
<dbReference type="PANTHER" id="PTHR43235:SF1">
    <property type="entry name" value="GLUTAMINE AMIDOTRANSFERASE PB2B2.05-RELATED"/>
    <property type="match status" value="1"/>
</dbReference>
<name>A0ABP8J5Y2_9ACTN</name>
<dbReference type="CDD" id="cd01745">
    <property type="entry name" value="GATase1_2"/>
    <property type="match status" value="1"/>
</dbReference>
<gene>
    <name evidence="1" type="ORF">GCM10023147_07710</name>
</gene>
<evidence type="ECO:0000313" key="1">
    <source>
        <dbReference type="EMBL" id="GAA4385664.1"/>
    </source>
</evidence>
<comment type="caution">
    <text evidence="1">The sequence shown here is derived from an EMBL/GenBank/DDBJ whole genome shotgun (WGS) entry which is preliminary data.</text>
</comment>
<dbReference type="PROSITE" id="PS51273">
    <property type="entry name" value="GATASE_TYPE_1"/>
    <property type="match status" value="1"/>
</dbReference>
<dbReference type="EMBL" id="BAABFR010000007">
    <property type="protein sequence ID" value="GAA4385664.1"/>
    <property type="molecule type" value="Genomic_DNA"/>
</dbReference>
<dbReference type="InterPro" id="IPR029062">
    <property type="entry name" value="Class_I_gatase-like"/>
</dbReference>